<sequence length="154" mass="16794">MDEIDRKIADILQTDGRAASVDIASAVGVSTSTANERVRRLVANGTITEWRGVLDPEKVGAALCVFVFLDLAYDGEAEACRALMAFPEVQELHHISGQHSYLMKVRVADTNALQRFLQSSVKPLPAVQRTETLVSLDALKETTVVKISPDARES</sequence>
<dbReference type="PRINTS" id="PR00033">
    <property type="entry name" value="HTHASNC"/>
</dbReference>
<dbReference type="InterPro" id="IPR000485">
    <property type="entry name" value="AsnC-type_HTH_dom"/>
</dbReference>
<dbReference type="PROSITE" id="PS00519">
    <property type="entry name" value="HTH_ASNC_1"/>
    <property type="match status" value="1"/>
</dbReference>
<dbReference type="InterPro" id="IPR036388">
    <property type="entry name" value="WH-like_DNA-bd_sf"/>
</dbReference>
<name>A0AAW5QYY7_9HYPH</name>
<reference evidence="6 7" key="1">
    <citation type="submission" date="2022-04" db="EMBL/GenBank/DDBJ databases">
        <authorList>
            <person name="Ye Y.-Q."/>
            <person name="Du Z.-J."/>
        </authorList>
    </citation>
    <scope>NUCLEOTIDE SEQUENCE [LARGE SCALE GENOMIC DNA]</scope>
    <source>
        <strain evidence="6 7">A6E488</strain>
    </source>
</reference>
<keyword evidence="2" id="KW-0238">DNA-binding</keyword>
<protein>
    <submittedName>
        <fullName evidence="6">Lrp/AsnC family transcriptional regulator</fullName>
    </submittedName>
</protein>
<dbReference type="InterPro" id="IPR019887">
    <property type="entry name" value="Tscrpt_reg_AsnC/Lrp_C"/>
</dbReference>
<dbReference type="PROSITE" id="PS50956">
    <property type="entry name" value="HTH_ASNC_2"/>
    <property type="match status" value="1"/>
</dbReference>
<evidence type="ECO:0000256" key="4">
    <source>
        <dbReference type="ARBA" id="ARBA00023163"/>
    </source>
</evidence>
<dbReference type="GO" id="GO:0043565">
    <property type="term" value="F:sequence-specific DNA binding"/>
    <property type="evidence" value="ECO:0007669"/>
    <property type="project" value="InterPro"/>
</dbReference>
<dbReference type="EMBL" id="JALIDZ010000005">
    <property type="protein sequence ID" value="MCT8972789.1"/>
    <property type="molecule type" value="Genomic_DNA"/>
</dbReference>
<dbReference type="RefSeq" id="WP_261616363.1">
    <property type="nucleotide sequence ID" value="NZ_JALIDZ010000005.1"/>
</dbReference>
<evidence type="ECO:0000256" key="2">
    <source>
        <dbReference type="ARBA" id="ARBA00023125"/>
    </source>
</evidence>
<dbReference type="SUPFAM" id="SSF46785">
    <property type="entry name" value="Winged helix' DNA-binding domain"/>
    <property type="match status" value="1"/>
</dbReference>
<dbReference type="GO" id="GO:0005829">
    <property type="term" value="C:cytosol"/>
    <property type="evidence" value="ECO:0007669"/>
    <property type="project" value="TreeGrafter"/>
</dbReference>
<dbReference type="InterPro" id="IPR011008">
    <property type="entry name" value="Dimeric_a/b-barrel"/>
</dbReference>
<dbReference type="SMART" id="SM00344">
    <property type="entry name" value="HTH_ASNC"/>
    <property type="match status" value="1"/>
</dbReference>
<dbReference type="Pfam" id="PF01037">
    <property type="entry name" value="AsnC_trans_reg"/>
    <property type="match status" value="1"/>
</dbReference>
<dbReference type="InterPro" id="IPR019888">
    <property type="entry name" value="Tscrpt_reg_AsnC-like"/>
</dbReference>
<keyword evidence="7" id="KW-1185">Reference proteome</keyword>
<dbReference type="Gene3D" id="3.30.70.920">
    <property type="match status" value="1"/>
</dbReference>
<evidence type="ECO:0000313" key="7">
    <source>
        <dbReference type="Proteomes" id="UP001320898"/>
    </source>
</evidence>
<accession>A0AAW5QYY7</accession>
<keyword evidence="4" id="KW-0804">Transcription</keyword>
<dbReference type="AlphaFoldDB" id="A0AAW5QYY7"/>
<dbReference type="PANTHER" id="PTHR30154">
    <property type="entry name" value="LEUCINE-RESPONSIVE REGULATORY PROTEIN"/>
    <property type="match status" value="1"/>
</dbReference>
<dbReference type="GO" id="GO:0043201">
    <property type="term" value="P:response to L-leucine"/>
    <property type="evidence" value="ECO:0007669"/>
    <property type="project" value="TreeGrafter"/>
</dbReference>
<evidence type="ECO:0000256" key="3">
    <source>
        <dbReference type="ARBA" id="ARBA00023159"/>
    </source>
</evidence>
<dbReference type="PANTHER" id="PTHR30154:SF0">
    <property type="entry name" value="LEUCINE-RESPONSIVE REGULATORY PROTEIN"/>
    <property type="match status" value="1"/>
</dbReference>
<proteinExistence type="predicted"/>
<evidence type="ECO:0000256" key="1">
    <source>
        <dbReference type="ARBA" id="ARBA00023015"/>
    </source>
</evidence>
<evidence type="ECO:0000313" key="6">
    <source>
        <dbReference type="EMBL" id="MCT8972789.1"/>
    </source>
</evidence>
<gene>
    <name evidence="6" type="ORF">MUB46_13060</name>
</gene>
<dbReference type="SUPFAM" id="SSF54909">
    <property type="entry name" value="Dimeric alpha+beta barrel"/>
    <property type="match status" value="1"/>
</dbReference>
<dbReference type="Gene3D" id="1.10.10.10">
    <property type="entry name" value="Winged helix-like DNA-binding domain superfamily/Winged helix DNA-binding domain"/>
    <property type="match status" value="1"/>
</dbReference>
<dbReference type="Proteomes" id="UP001320898">
    <property type="component" value="Unassembled WGS sequence"/>
</dbReference>
<evidence type="ECO:0000259" key="5">
    <source>
        <dbReference type="PROSITE" id="PS50956"/>
    </source>
</evidence>
<organism evidence="6 7">
    <name type="scientific">Microbaculum marinisediminis</name>
    <dbReference type="NCBI Taxonomy" id="2931392"/>
    <lineage>
        <taxon>Bacteria</taxon>
        <taxon>Pseudomonadati</taxon>
        <taxon>Pseudomonadota</taxon>
        <taxon>Alphaproteobacteria</taxon>
        <taxon>Hyphomicrobiales</taxon>
        <taxon>Tepidamorphaceae</taxon>
        <taxon>Microbaculum</taxon>
    </lineage>
</organism>
<dbReference type="Pfam" id="PF13404">
    <property type="entry name" value="HTH_AsnC-type"/>
    <property type="match status" value="1"/>
</dbReference>
<feature type="domain" description="HTH asnC-type" evidence="5">
    <location>
        <begin position="1"/>
        <end position="62"/>
    </location>
</feature>
<dbReference type="InterPro" id="IPR019885">
    <property type="entry name" value="Tscrpt_reg_HTH_AsnC-type_CS"/>
</dbReference>
<dbReference type="InterPro" id="IPR036390">
    <property type="entry name" value="WH_DNA-bd_sf"/>
</dbReference>
<keyword evidence="1" id="KW-0805">Transcription regulation</keyword>
<dbReference type="GO" id="GO:0006524">
    <property type="term" value="P:alanine catabolic process"/>
    <property type="evidence" value="ECO:0007669"/>
    <property type="project" value="TreeGrafter"/>
</dbReference>
<comment type="caution">
    <text evidence="6">The sequence shown here is derived from an EMBL/GenBank/DDBJ whole genome shotgun (WGS) entry which is preliminary data.</text>
</comment>
<keyword evidence="3" id="KW-0010">Activator</keyword>